<evidence type="ECO:0000313" key="1">
    <source>
        <dbReference type="EMBL" id="MPC80833.1"/>
    </source>
</evidence>
<accession>A0A5B7IEY6</accession>
<name>A0A5B7IEY6_PORTR</name>
<sequence length="35" mass="3938">MRRTLDGLVVPVQPSRQYLARQLARSPAVKDSATR</sequence>
<proteinExistence type="predicted"/>
<evidence type="ECO:0000313" key="2">
    <source>
        <dbReference type="Proteomes" id="UP000324222"/>
    </source>
</evidence>
<comment type="caution">
    <text evidence="1">The sequence shown here is derived from an EMBL/GenBank/DDBJ whole genome shotgun (WGS) entry which is preliminary data.</text>
</comment>
<reference evidence="1 2" key="1">
    <citation type="submission" date="2019-05" db="EMBL/GenBank/DDBJ databases">
        <title>Another draft genome of Portunus trituberculatus and its Hox gene families provides insights of decapod evolution.</title>
        <authorList>
            <person name="Jeong J.-H."/>
            <person name="Song I."/>
            <person name="Kim S."/>
            <person name="Choi T."/>
            <person name="Kim D."/>
            <person name="Ryu S."/>
            <person name="Kim W."/>
        </authorList>
    </citation>
    <scope>NUCLEOTIDE SEQUENCE [LARGE SCALE GENOMIC DNA]</scope>
    <source>
        <tissue evidence="1">Muscle</tissue>
    </source>
</reference>
<gene>
    <name evidence="1" type="ORF">E2C01_075426</name>
</gene>
<protein>
    <submittedName>
        <fullName evidence="1">Uncharacterized protein</fullName>
    </submittedName>
</protein>
<keyword evidence="2" id="KW-1185">Reference proteome</keyword>
<dbReference type="Proteomes" id="UP000324222">
    <property type="component" value="Unassembled WGS sequence"/>
</dbReference>
<organism evidence="1 2">
    <name type="scientific">Portunus trituberculatus</name>
    <name type="common">Swimming crab</name>
    <name type="synonym">Neptunus trituberculatus</name>
    <dbReference type="NCBI Taxonomy" id="210409"/>
    <lineage>
        <taxon>Eukaryota</taxon>
        <taxon>Metazoa</taxon>
        <taxon>Ecdysozoa</taxon>
        <taxon>Arthropoda</taxon>
        <taxon>Crustacea</taxon>
        <taxon>Multicrustacea</taxon>
        <taxon>Malacostraca</taxon>
        <taxon>Eumalacostraca</taxon>
        <taxon>Eucarida</taxon>
        <taxon>Decapoda</taxon>
        <taxon>Pleocyemata</taxon>
        <taxon>Brachyura</taxon>
        <taxon>Eubrachyura</taxon>
        <taxon>Portunoidea</taxon>
        <taxon>Portunidae</taxon>
        <taxon>Portuninae</taxon>
        <taxon>Portunus</taxon>
    </lineage>
</organism>
<dbReference type="AlphaFoldDB" id="A0A5B7IEY6"/>
<dbReference type="EMBL" id="VSRR010055116">
    <property type="protein sequence ID" value="MPC80833.1"/>
    <property type="molecule type" value="Genomic_DNA"/>
</dbReference>